<evidence type="ECO:0000256" key="3">
    <source>
        <dbReference type="PROSITE-ProRule" id="PRU00339"/>
    </source>
</evidence>
<keyword evidence="6" id="KW-1185">Reference proteome</keyword>
<dbReference type="InterPro" id="IPR019734">
    <property type="entry name" value="TPR_rpt"/>
</dbReference>
<keyword evidence="2 3" id="KW-0802">TPR repeat</keyword>
<protein>
    <submittedName>
        <fullName evidence="5">Uncharacterized protein</fullName>
    </submittedName>
</protein>
<dbReference type="AlphaFoldDB" id="A0A1Q5ZT47"/>
<comment type="caution">
    <text evidence="5">The sequence shown here is derived from an EMBL/GenBank/DDBJ whole genome shotgun (WGS) entry which is preliminary data.</text>
</comment>
<dbReference type="PANTHER" id="PTHR44943">
    <property type="entry name" value="CELLULOSE SYNTHASE OPERON PROTEIN C"/>
    <property type="match status" value="1"/>
</dbReference>
<evidence type="ECO:0000256" key="4">
    <source>
        <dbReference type="SAM" id="SignalP"/>
    </source>
</evidence>
<dbReference type="Proteomes" id="UP000186720">
    <property type="component" value="Unassembled WGS sequence"/>
</dbReference>
<reference evidence="5 6" key="1">
    <citation type="submission" date="2016-11" db="EMBL/GenBank/DDBJ databases">
        <title>Whole Genome Sequencing of Mucilaginibacter polytrichastri RG4-7(T) isolated from the moss sample.</title>
        <authorList>
            <person name="Li Y."/>
        </authorList>
    </citation>
    <scope>NUCLEOTIDE SEQUENCE [LARGE SCALE GENOMIC DNA]</scope>
    <source>
        <strain evidence="5 6">RG4-7</strain>
    </source>
</reference>
<dbReference type="PANTHER" id="PTHR44943:SF8">
    <property type="entry name" value="TPR REPEAT-CONTAINING PROTEIN MJ0263"/>
    <property type="match status" value="1"/>
</dbReference>
<feature type="repeat" description="TPR" evidence="3">
    <location>
        <begin position="98"/>
        <end position="131"/>
    </location>
</feature>
<feature type="repeat" description="TPR" evidence="3">
    <location>
        <begin position="28"/>
        <end position="61"/>
    </location>
</feature>
<keyword evidence="4" id="KW-0732">Signal</keyword>
<dbReference type="InterPro" id="IPR051685">
    <property type="entry name" value="Ycf3/AcsC/BcsC/TPR_MFPF"/>
</dbReference>
<dbReference type="SMART" id="SM00028">
    <property type="entry name" value="TPR"/>
    <property type="match status" value="4"/>
</dbReference>
<dbReference type="EMBL" id="MPPL01000001">
    <property type="protein sequence ID" value="OKS84949.1"/>
    <property type="molecule type" value="Genomic_DNA"/>
</dbReference>
<dbReference type="OrthoDB" id="793001at2"/>
<name>A0A1Q5ZT47_9SPHI</name>
<dbReference type="STRING" id="1302689.RG47T_0387"/>
<accession>A0A1Q5ZT47</accession>
<dbReference type="RefSeq" id="WP_074487709.1">
    <property type="nucleotide sequence ID" value="NZ_FPAM01000001.1"/>
</dbReference>
<feature type="repeat" description="TPR" evidence="3">
    <location>
        <begin position="132"/>
        <end position="165"/>
    </location>
</feature>
<dbReference type="Gene3D" id="1.25.40.10">
    <property type="entry name" value="Tetratricopeptide repeat domain"/>
    <property type="match status" value="1"/>
</dbReference>
<gene>
    <name evidence="5" type="ORF">RG47T_0387</name>
</gene>
<feature type="signal peptide" evidence="4">
    <location>
        <begin position="1"/>
        <end position="22"/>
    </location>
</feature>
<organism evidence="5 6">
    <name type="scientific">Mucilaginibacter polytrichastri</name>
    <dbReference type="NCBI Taxonomy" id="1302689"/>
    <lineage>
        <taxon>Bacteria</taxon>
        <taxon>Pseudomonadati</taxon>
        <taxon>Bacteroidota</taxon>
        <taxon>Sphingobacteriia</taxon>
        <taxon>Sphingobacteriales</taxon>
        <taxon>Sphingobacteriaceae</taxon>
        <taxon>Mucilaginibacter</taxon>
    </lineage>
</organism>
<dbReference type="Pfam" id="PF14559">
    <property type="entry name" value="TPR_19"/>
    <property type="match status" value="1"/>
</dbReference>
<dbReference type="Pfam" id="PF13414">
    <property type="entry name" value="TPR_11"/>
    <property type="match status" value="1"/>
</dbReference>
<sequence>MKNLHKLLILLSVCCFIHLADAQNTTPTNDLIKQGVALHNEGKYAEAIDKFNEALKADPENGYANYEVAFSLYASKKPNDAIPHLEKATKSTNAELSVAAYALLASIYDESNQAKKAIETYNLALKINPNYPQIYYNLGIAYFRNQQYAEAESSAIEAIKHNPKSASNQRLYALVTLHQNKRANALLALCSFILLEPTGQRAAEAYANIGHIMQGGTFKDNNGNTTIAVSLNDQKEMGALNLGISLVVQAGQAKNLTGLNLLEYELKSIFELAGQLAEKKTDKTFFDKFYADYFYKLSQTSYMPALTHTVALTDTKADNAKWAKENTAQISGLAQWLQSTERNF</sequence>
<dbReference type="PROSITE" id="PS50293">
    <property type="entry name" value="TPR_REGION"/>
    <property type="match status" value="1"/>
</dbReference>
<dbReference type="PROSITE" id="PS50005">
    <property type="entry name" value="TPR"/>
    <property type="match status" value="3"/>
</dbReference>
<evidence type="ECO:0000313" key="5">
    <source>
        <dbReference type="EMBL" id="OKS84949.1"/>
    </source>
</evidence>
<proteinExistence type="predicted"/>
<keyword evidence="1" id="KW-0677">Repeat</keyword>
<feature type="chain" id="PRO_5010294044" evidence="4">
    <location>
        <begin position="23"/>
        <end position="344"/>
    </location>
</feature>
<evidence type="ECO:0000256" key="2">
    <source>
        <dbReference type="ARBA" id="ARBA00022803"/>
    </source>
</evidence>
<dbReference type="InterPro" id="IPR011990">
    <property type="entry name" value="TPR-like_helical_dom_sf"/>
</dbReference>
<evidence type="ECO:0000313" key="6">
    <source>
        <dbReference type="Proteomes" id="UP000186720"/>
    </source>
</evidence>
<evidence type="ECO:0000256" key="1">
    <source>
        <dbReference type="ARBA" id="ARBA00022737"/>
    </source>
</evidence>
<dbReference type="SUPFAM" id="SSF48452">
    <property type="entry name" value="TPR-like"/>
    <property type="match status" value="1"/>
</dbReference>